<organism evidence="1 2">
    <name type="scientific">Methanobrevibacter woesei</name>
    <dbReference type="NCBI Taxonomy" id="190976"/>
    <lineage>
        <taxon>Archaea</taxon>
        <taxon>Methanobacteriati</taxon>
        <taxon>Methanobacteriota</taxon>
        <taxon>Methanomada group</taxon>
        <taxon>Methanobacteria</taxon>
        <taxon>Methanobacteriales</taxon>
        <taxon>Methanobacteriaceae</taxon>
        <taxon>Methanobrevibacter</taxon>
    </lineage>
</organism>
<protein>
    <recommendedName>
        <fullName evidence="3">DUF2299 domain-containing protein</fullName>
    </recommendedName>
</protein>
<comment type="caution">
    <text evidence="1">The sequence shown here is derived from an EMBL/GenBank/DDBJ whole genome shotgun (WGS) entry which is preliminary data.</text>
</comment>
<keyword evidence="2" id="KW-1185">Reference proteome</keyword>
<reference evidence="1 2" key="1">
    <citation type="submission" date="2017-03" db="EMBL/GenBank/DDBJ databases">
        <title>Genome sequence of Methanobrevibacter wosei.</title>
        <authorList>
            <person name="Poehlein A."/>
            <person name="Seedorf H."/>
            <person name="Daniel R."/>
        </authorList>
    </citation>
    <scope>NUCLEOTIDE SEQUENCE [LARGE SCALE GENOMIC DNA]</scope>
    <source>
        <strain evidence="1 2">DSM 11979</strain>
    </source>
</reference>
<dbReference type="Pfam" id="PF10061">
    <property type="entry name" value="DUF2299"/>
    <property type="match status" value="1"/>
</dbReference>
<evidence type="ECO:0008006" key="3">
    <source>
        <dbReference type="Google" id="ProtNLM"/>
    </source>
</evidence>
<accession>A0A2U1S5E4</accession>
<dbReference type="Proteomes" id="UP000245577">
    <property type="component" value="Unassembled WGS sequence"/>
</dbReference>
<evidence type="ECO:0000313" key="1">
    <source>
        <dbReference type="EMBL" id="PWB84789.1"/>
    </source>
</evidence>
<dbReference type="InterPro" id="IPR018747">
    <property type="entry name" value="DUF2299"/>
</dbReference>
<dbReference type="RefSeq" id="WP_116670332.1">
    <property type="nucleotide sequence ID" value="NZ_MZGU01000007.1"/>
</dbReference>
<gene>
    <name evidence="1" type="ORF">MBBWO_15550</name>
</gene>
<dbReference type="CDD" id="cd17510">
    <property type="entry name" value="T3SC_YbjN-like_2"/>
    <property type="match status" value="1"/>
</dbReference>
<dbReference type="OrthoDB" id="49672at2157"/>
<name>A0A2U1S5E4_9EURY</name>
<evidence type="ECO:0000313" key="2">
    <source>
        <dbReference type="Proteomes" id="UP000245577"/>
    </source>
</evidence>
<dbReference type="Gene3D" id="3.30.1460.10">
    <property type="match status" value="1"/>
</dbReference>
<proteinExistence type="predicted"/>
<sequence>MSMEQNIQNWLIEEGLLKEKANDPNANFHYVINYPDKNNMDVVQPKGKNDLIIIGCGTQVSSEHIQLMNESSKSEKEEFLWELRFGLNNLLLDFQINVDTNNNLNQFIITDNIFEDGLTKNSLIKTINKIFKAKLLCIWLIEKYFGSTTKSNFDIPEINDSMFV</sequence>
<dbReference type="EMBL" id="MZGU01000007">
    <property type="protein sequence ID" value="PWB84789.1"/>
    <property type="molecule type" value="Genomic_DNA"/>
</dbReference>
<dbReference type="AlphaFoldDB" id="A0A2U1S5E4"/>